<evidence type="ECO:0000313" key="2">
    <source>
        <dbReference type="Proteomes" id="UP000030355"/>
    </source>
</evidence>
<dbReference type="eggNOG" id="ENOG5030RAH">
    <property type="taxonomic scope" value="Bacteria"/>
</dbReference>
<dbReference type="OrthoDB" id="541110at2"/>
<reference evidence="2" key="1">
    <citation type="journal article" date="2014" name="Sci. Data">
        <title>Genomes of diverse isolates of the marine cyanobacterium Prochlorococcus.</title>
        <authorList>
            <person name="Biller S."/>
            <person name="Berube P."/>
            <person name="Thompson J."/>
            <person name="Kelly L."/>
            <person name="Roggensack S."/>
            <person name="Awad L."/>
            <person name="Roache-Johnson K."/>
            <person name="Ding H."/>
            <person name="Giovannoni S.J."/>
            <person name="Moore L.R."/>
            <person name="Chisholm S.W."/>
        </authorList>
    </citation>
    <scope>NUCLEOTIDE SEQUENCE [LARGE SCALE GENOMIC DNA]</scope>
    <source>
        <strain evidence="2">MIT 9201</strain>
    </source>
</reference>
<evidence type="ECO:0000313" key="1">
    <source>
        <dbReference type="EMBL" id="KGF96659.1"/>
    </source>
</evidence>
<protein>
    <submittedName>
        <fullName evidence="1">Uncharacterized protein</fullName>
    </submittedName>
</protein>
<dbReference type="Proteomes" id="UP000030355">
    <property type="component" value="Unassembled WGS sequence"/>
</dbReference>
<dbReference type="EMBL" id="JNAL01000007">
    <property type="protein sequence ID" value="KGF96659.1"/>
    <property type="molecule type" value="Genomic_DNA"/>
</dbReference>
<sequence>MEKFTLINKDRSRIKVFEPFEDVSKPSPNIDAMMISYGCVYKRSSKPVMKGSRVETIEGARQEYKKLLEEGWKKTSIFNSYF</sequence>
<organism evidence="1 2">
    <name type="scientific">Prochlorococcus marinus str. MIT 9201</name>
    <dbReference type="NCBI Taxonomy" id="93057"/>
    <lineage>
        <taxon>Bacteria</taxon>
        <taxon>Bacillati</taxon>
        <taxon>Cyanobacteriota</taxon>
        <taxon>Cyanophyceae</taxon>
        <taxon>Synechococcales</taxon>
        <taxon>Prochlorococcaceae</taxon>
        <taxon>Prochlorococcus</taxon>
    </lineage>
</organism>
<dbReference type="AlphaFoldDB" id="A0A0A2A827"/>
<proteinExistence type="predicted"/>
<dbReference type="RefSeq" id="WP_032521712.1">
    <property type="nucleotide sequence ID" value="NZ_CP138977.1"/>
</dbReference>
<comment type="caution">
    <text evidence="1">The sequence shown here is derived from an EMBL/GenBank/DDBJ whole genome shotgun (WGS) entry which is preliminary data.</text>
</comment>
<name>A0A0A2A827_PROMR</name>
<gene>
    <name evidence="1" type="ORF">EU95_0544</name>
</gene>
<accession>A0A0A2A827</accession>